<evidence type="ECO:0000256" key="1">
    <source>
        <dbReference type="ARBA" id="ARBA00009179"/>
    </source>
</evidence>
<dbReference type="InterPro" id="IPR001478">
    <property type="entry name" value="PDZ"/>
</dbReference>
<dbReference type="PROSITE" id="PS50106">
    <property type="entry name" value="PDZ"/>
    <property type="match status" value="1"/>
</dbReference>
<evidence type="ECO:0000313" key="7">
    <source>
        <dbReference type="EMBL" id="MBC5729664.1"/>
    </source>
</evidence>
<gene>
    <name evidence="7" type="ORF">H8S34_02305</name>
</gene>
<evidence type="ECO:0000256" key="5">
    <source>
        <dbReference type="SAM" id="Phobius"/>
    </source>
</evidence>
<dbReference type="Gene3D" id="3.30.750.44">
    <property type="match status" value="1"/>
</dbReference>
<dbReference type="CDD" id="cd07560">
    <property type="entry name" value="Peptidase_S41_CPP"/>
    <property type="match status" value="1"/>
</dbReference>
<dbReference type="InterPro" id="IPR004447">
    <property type="entry name" value="Peptidase_S41A"/>
</dbReference>
<comment type="similarity">
    <text evidence="1">Belongs to the peptidase S41A family.</text>
</comment>
<evidence type="ECO:0000256" key="4">
    <source>
        <dbReference type="ARBA" id="ARBA00022825"/>
    </source>
</evidence>
<keyword evidence="5" id="KW-1133">Transmembrane helix</keyword>
<keyword evidence="2" id="KW-0645">Protease</keyword>
<keyword evidence="3" id="KW-0378">Hydrolase</keyword>
<dbReference type="Gene3D" id="2.30.42.10">
    <property type="match status" value="1"/>
</dbReference>
<dbReference type="SMART" id="SM00228">
    <property type="entry name" value="PDZ"/>
    <property type="match status" value="1"/>
</dbReference>
<dbReference type="SMART" id="SM00245">
    <property type="entry name" value="TSPc"/>
    <property type="match status" value="1"/>
</dbReference>
<name>A0ABR7HQ67_9FIRM</name>
<dbReference type="CDD" id="cd06782">
    <property type="entry name" value="cpPDZ_CPP-like"/>
    <property type="match status" value="1"/>
</dbReference>
<evidence type="ECO:0000256" key="3">
    <source>
        <dbReference type="ARBA" id="ARBA00022801"/>
    </source>
</evidence>
<dbReference type="PROSITE" id="PS51257">
    <property type="entry name" value="PROKAR_LIPOPROTEIN"/>
    <property type="match status" value="1"/>
</dbReference>
<dbReference type="EMBL" id="JACOPR010000001">
    <property type="protein sequence ID" value="MBC5729664.1"/>
    <property type="molecule type" value="Genomic_DNA"/>
</dbReference>
<proteinExistence type="inferred from homology"/>
<dbReference type="RefSeq" id="WP_186962917.1">
    <property type="nucleotide sequence ID" value="NZ_JACOPR010000001.1"/>
</dbReference>
<comment type="caution">
    <text evidence="7">The sequence shown here is derived from an EMBL/GenBank/DDBJ whole genome shotgun (WGS) entry which is preliminary data.</text>
</comment>
<dbReference type="InterPro" id="IPR029045">
    <property type="entry name" value="ClpP/crotonase-like_dom_sf"/>
</dbReference>
<keyword evidence="5" id="KW-0812">Transmembrane</keyword>
<dbReference type="SUPFAM" id="SSF52096">
    <property type="entry name" value="ClpP/crotonase"/>
    <property type="match status" value="1"/>
</dbReference>
<sequence length="394" mass="42069">MEERRKQKKRFGVGALIGTAAVTLVVTLIGLGCAVWLVLGRDGLSLLQGITLVKTQFVGEKTEEVTDQALSGMIEGLGDRWSYYLDEEAYQAEQERRANVYVGIGVTVDYTSEAGLTIRAVVPGGSAEEAGLVEGEIITAVDGEDIAGEARYEAPDRIAGEEGSTVRLTVQGFDGNRREVELVRKSIQTDPVSYEYLENGVGYVKLSNFFAGSADRVKEAVTDLQSQGATALVFDMRDNGGGYLDELIPMLDFLLPEGPIFQTRSHTGAEKIYESDAACVDLPMAVLVNENTYSAAEIFAAELQEEGAAVVIGTPTSGKGYSQQLFPLLNGGALGISTAEYFTGNGVSLIGTGLHLDREIALSEEDQAEFTAGVLPLAEDEQFQAALELLGIAA</sequence>
<dbReference type="InterPro" id="IPR041489">
    <property type="entry name" value="PDZ_6"/>
</dbReference>
<dbReference type="InterPro" id="IPR036034">
    <property type="entry name" value="PDZ_sf"/>
</dbReference>
<keyword evidence="8" id="KW-1185">Reference proteome</keyword>
<keyword evidence="5" id="KW-0472">Membrane</keyword>
<evidence type="ECO:0000259" key="6">
    <source>
        <dbReference type="PROSITE" id="PS50106"/>
    </source>
</evidence>
<feature type="domain" description="PDZ" evidence="6">
    <location>
        <begin position="89"/>
        <end position="154"/>
    </location>
</feature>
<dbReference type="Gene3D" id="3.90.226.10">
    <property type="entry name" value="2-enoyl-CoA Hydratase, Chain A, domain 1"/>
    <property type="match status" value="1"/>
</dbReference>
<feature type="transmembrane region" description="Helical" evidence="5">
    <location>
        <begin position="12"/>
        <end position="39"/>
    </location>
</feature>
<protein>
    <submittedName>
        <fullName evidence="7">S41 family peptidase</fullName>
    </submittedName>
</protein>
<dbReference type="SUPFAM" id="SSF50156">
    <property type="entry name" value="PDZ domain-like"/>
    <property type="match status" value="1"/>
</dbReference>
<dbReference type="InterPro" id="IPR005151">
    <property type="entry name" value="Tail-specific_protease"/>
</dbReference>
<dbReference type="PANTHER" id="PTHR32060">
    <property type="entry name" value="TAIL-SPECIFIC PROTEASE"/>
    <property type="match status" value="1"/>
</dbReference>
<accession>A0ABR7HQ67</accession>
<organism evidence="7 8">
    <name type="scientific">Pseudoflavonifractor hominis</name>
    <dbReference type="NCBI Taxonomy" id="2763059"/>
    <lineage>
        <taxon>Bacteria</taxon>
        <taxon>Bacillati</taxon>
        <taxon>Bacillota</taxon>
        <taxon>Clostridia</taxon>
        <taxon>Eubacteriales</taxon>
        <taxon>Oscillospiraceae</taxon>
        <taxon>Pseudoflavonifractor</taxon>
    </lineage>
</organism>
<evidence type="ECO:0000256" key="2">
    <source>
        <dbReference type="ARBA" id="ARBA00022670"/>
    </source>
</evidence>
<dbReference type="PANTHER" id="PTHR32060:SF22">
    <property type="entry name" value="CARBOXYL-TERMINAL-PROCESSING PEPTIDASE 3, CHLOROPLASTIC"/>
    <property type="match status" value="1"/>
</dbReference>
<dbReference type="Pfam" id="PF17820">
    <property type="entry name" value="PDZ_6"/>
    <property type="match status" value="1"/>
</dbReference>
<dbReference type="Proteomes" id="UP000660021">
    <property type="component" value="Unassembled WGS sequence"/>
</dbReference>
<keyword evidence="4" id="KW-0720">Serine protease</keyword>
<dbReference type="Pfam" id="PF03572">
    <property type="entry name" value="Peptidase_S41"/>
    <property type="match status" value="1"/>
</dbReference>
<reference evidence="7 8" key="1">
    <citation type="submission" date="2020-08" db="EMBL/GenBank/DDBJ databases">
        <title>Genome public.</title>
        <authorList>
            <person name="Liu C."/>
            <person name="Sun Q."/>
        </authorList>
    </citation>
    <scope>NUCLEOTIDE SEQUENCE [LARGE SCALE GENOMIC DNA]</scope>
    <source>
        <strain evidence="7 8">New-38</strain>
    </source>
</reference>
<evidence type="ECO:0000313" key="8">
    <source>
        <dbReference type="Proteomes" id="UP000660021"/>
    </source>
</evidence>